<evidence type="ECO:0000256" key="5">
    <source>
        <dbReference type="ARBA" id="ARBA00022679"/>
    </source>
</evidence>
<evidence type="ECO:0000256" key="3">
    <source>
        <dbReference type="ARBA" id="ARBA00012438"/>
    </source>
</evidence>
<feature type="domain" description="PAS" evidence="16">
    <location>
        <begin position="437"/>
        <end position="509"/>
    </location>
</feature>
<dbReference type="Pfam" id="PF02518">
    <property type="entry name" value="HATPase_c"/>
    <property type="match status" value="1"/>
</dbReference>
<dbReference type="InterPro" id="IPR001610">
    <property type="entry name" value="PAC"/>
</dbReference>
<evidence type="ECO:0000256" key="8">
    <source>
        <dbReference type="ARBA" id="ARBA00022777"/>
    </source>
</evidence>
<feature type="domain" description="PAC" evidence="17">
    <location>
        <begin position="512"/>
        <end position="565"/>
    </location>
</feature>
<dbReference type="CDD" id="cd16922">
    <property type="entry name" value="HATPase_EvgS-ArcB-TorS-like"/>
    <property type="match status" value="1"/>
</dbReference>
<dbReference type="SMART" id="SM00388">
    <property type="entry name" value="HisKA"/>
    <property type="match status" value="1"/>
</dbReference>
<dbReference type="RefSeq" id="WP_151151857.1">
    <property type="nucleotide sequence ID" value="NZ_WAIE01000008.1"/>
</dbReference>
<dbReference type="Gene3D" id="1.10.287.130">
    <property type="match status" value="1"/>
</dbReference>
<evidence type="ECO:0000313" key="18">
    <source>
        <dbReference type="EMBL" id="KAB1439071.1"/>
    </source>
</evidence>
<dbReference type="Pfam" id="PF08448">
    <property type="entry name" value="PAS_4"/>
    <property type="match status" value="2"/>
</dbReference>
<dbReference type="FunFam" id="1.10.287.130:FF:000004">
    <property type="entry name" value="Ethylene receptor 1"/>
    <property type="match status" value="1"/>
</dbReference>
<reference evidence="18 19" key="1">
    <citation type="journal article" date="2017" name="Int. J. Syst. Evol. Microbiol.">
        <title>Desulfovibrio senegalensis sp. nov., a mesophilic sulfate reducer isolated from marine sediment.</title>
        <authorList>
            <person name="Thioye A."/>
            <person name="Gam Z.B.A."/>
            <person name="Mbengue M."/>
            <person name="Cayol J.L."/>
            <person name="Joseph-Bartoli M."/>
            <person name="Toure-Kane C."/>
            <person name="Labat M."/>
        </authorList>
    </citation>
    <scope>NUCLEOTIDE SEQUENCE [LARGE SCALE GENOMIC DNA]</scope>
    <source>
        <strain evidence="18 19">DSM 101509</strain>
    </source>
</reference>
<evidence type="ECO:0000313" key="19">
    <source>
        <dbReference type="Proteomes" id="UP000438699"/>
    </source>
</evidence>
<evidence type="ECO:0000259" key="17">
    <source>
        <dbReference type="PROSITE" id="PS50113"/>
    </source>
</evidence>
<dbReference type="InterPro" id="IPR001789">
    <property type="entry name" value="Sig_transdc_resp-reg_receiver"/>
</dbReference>
<keyword evidence="11" id="KW-0902">Two-component regulatory system</keyword>
<feature type="domain" description="PAC" evidence="17">
    <location>
        <begin position="648"/>
        <end position="699"/>
    </location>
</feature>
<evidence type="ECO:0000256" key="6">
    <source>
        <dbReference type="ARBA" id="ARBA00022692"/>
    </source>
</evidence>
<feature type="domain" description="Histidine kinase" evidence="14">
    <location>
        <begin position="717"/>
        <end position="938"/>
    </location>
</feature>
<evidence type="ECO:0000259" key="16">
    <source>
        <dbReference type="PROSITE" id="PS50112"/>
    </source>
</evidence>
<dbReference type="SUPFAM" id="SSF55785">
    <property type="entry name" value="PYP-like sensor domain (PAS domain)"/>
    <property type="match status" value="5"/>
</dbReference>
<comment type="subcellular location">
    <subcellularLocation>
        <location evidence="2">Membrane</location>
    </subcellularLocation>
</comment>
<dbReference type="AlphaFoldDB" id="A0A6N6N0T2"/>
<dbReference type="InterPro" id="IPR000014">
    <property type="entry name" value="PAS"/>
</dbReference>
<gene>
    <name evidence="18" type="ORF">F8A88_14280</name>
</gene>
<organism evidence="18 19">
    <name type="scientific">Pseudodesulfovibrio senegalensis</name>
    <dbReference type="NCBI Taxonomy" id="1721087"/>
    <lineage>
        <taxon>Bacteria</taxon>
        <taxon>Pseudomonadati</taxon>
        <taxon>Thermodesulfobacteriota</taxon>
        <taxon>Desulfovibrionia</taxon>
        <taxon>Desulfovibrionales</taxon>
        <taxon>Desulfovibrionaceae</taxon>
    </lineage>
</organism>
<dbReference type="Gene3D" id="3.40.50.2300">
    <property type="match status" value="1"/>
</dbReference>
<protein>
    <recommendedName>
        <fullName evidence="3">histidine kinase</fullName>
        <ecNumber evidence="3">2.7.13.3</ecNumber>
    </recommendedName>
</protein>
<keyword evidence="10" id="KW-1133">Transmembrane helix</keyword>
<dbReference type="InterPro" id="IPR000700">
    <property type="entry name" value="PAS-assoc_C"/>
</dbReference>
<dbReference type="InterPro" id="IPR035965">
    <property type="entry name" value="PAS-like_dom_sf"/>
</dbReference>
<dbReference type="InterPro" id="IPR005467">
    <property type="entry name" value="His_kinase_dom"/>
</dbReference>
<dbReference type="InterPro" id="IPR036097">
    <property type="entry name" value="HisK_dim/P_sf"/>
</dbReference>
<dbReference type="Proteomes" id="UP000438699">
    <property type="component" value="Unassembled WGS sequence"/>
</dbReference>
<dbReference type="GO" id="GO:0000155">
    <property type="term" value="F:phosphorelay sensor kinase activity"/>
    <property type="evidence" value="ECO:0007669"/>
    <property type="project" value="InterPro"/>
</dbReference>
<dbReference type="Gene3D" id="3.30.450.20">
    <property type="entry name" value="PAS domain"/>
    <property type="match status" value="5"/>
</dbReference>
<dbReference type="NCBIfam" id="TIGR00229">
    <property type="entry name" value="sensory_box"/>
    <property type="match status" value="2"/>
</dbReference>
<keyword evidence="9" id="KW-0067">ATP-binding</keyword>
<feature type="modified residue" description="4-aspartylphosphate" evidence="13">
    <location>
        <position position="1009"/>
    </location>
</feature>
<dbReference type="CDD" id="cd17546">
    <property type="entry name" value="REC_hyHK_CKI1_RcsC-like"/>
    <property type="match status" value="1"/>
</dbReference>
<keyword evidence="19" id="KW-1185">Reference proteome</keyword>
<dbReference type="OrthoDB" id="5437500at2"/>
<dbReference type="Pfam" id="PF08447">
    <property type="entry name" value="PAS_3"/>
    <property type="match status" value="1"/>
</dbReference>
<dbReference type="FunFam" id="3.30.565.10:FF:000010">
    <property type="entry name" value="Sensor histidine kinase RcsC"/>
    <property type="match status" value="1"/>
</dbReference>
<dbReference type="SMART" id="SM00086">
    <property type="entry name" value="PAC"/>
    <property type="match status" value="3"/>
</dbReference>
<dbReference type="EMBL" id="WAIE01000008">
    <property type="protein sequence ID" value="KAB1439071.1"/>
    <property type="molecule type" value="Genomic_DNA"/>
</dbReference>
<dbReference type="Pfam" id="PF00072">
    <property type="entry name" value="Response_reg"/>
    <property type="match status" value="1"/>
</dbReference>
<keyword evidence="5" id="KW-0808">Transferase</keyword>
<dbReference type="InterPro" id="IPR003661">
    <property type="entry name" value="HisK_dim/P_dom"/>
</dbReference>
<proteinExistence type="predicted"/>
<dbReference type="PRINTS" id="PR00344">
    <property type="entry name" value="BCTRLSENSOR"/>
</dbReference>
<dbReference type="InterPro" id="IPR011006">
    <property type="entry name" value="CheY-like_superfamily"/>
</dbReference>
<evidence type="ECO:0000256" key="2">
    <source>
        <dbReference type="ARBA" id="ARBA00004370"/>
    </source>
</evidence>
<keyword evidence="6" id="KW-0812">Transmembrane</keyword>
<evidence type="ECO:0000256" key="9">
    <source>
        <dbReference type="ARBA" id="ARBA00022840"/>
    </source>
</evidence>
<dbReference type="GO" id="GO:0016020">
    <property type="term" value="C:membrane"/>
    <property type="evidence" value="ECO:0007669"/>
    <property type="project" value="UniProtKB-SubCell"/>
</dbReference>
<dbReference type="InterPro" id="IPR013655">
    <property type="entry name" value="PAS_fold_3"/>
</dbReference>
<dbReference type="SUPFAM" id="SSF55874">
    <property type="entry name" value="ATPase domain of HSP90 chaperone/DNA topoisomerase II/histidine kinase"/>
    <property type="match status" value="1"/>
</dbReference>
<dbReference type="SMART" id="SM00448">
    <property type="entry name" value="REC"/>
    <property type="match status" value="1"/>
</dbReference>
<evidence type="ECO:0000256" key="12">
    <source>
        <dbReference type="ARBA" id="ARBA00023136"/>
    </source>
</evidence>
<evidence type="ECO:0000256" key="11">
    <source>
        <dbReference type="ARBA" id="ARBA00023012"/>
    </source>
</evidence>
<name>A0A6N6N0T2_9BACT</name>
<dbReference type="CDD" id="cd00082">
    <property type="entry name" value="HisKA"/>
    <property type="match status" value="1"/>
</dbReference>
<dbReference type="EC" id="2.7.13.3" evidence="3"/>
<dbReference type="InterPro" id="IPR036890">
    <property type="entry name" value="HATPase_C_sf"/>
</dbReference>
<keyword evidence="8" id="KW-0418">Kinase</keyword>
<dbReference type="Pfam" id="PF00512">
    <property type="entry name" value="HisKA"/>
    <property type="match status" value="1"/>
</dbReference>
<dbReference type="CDD" id="cd00130">
    <property type="entry name" value="PAS"/>
    <property type="match status" value="1"/>
</dbReference>
<dbReference type="PANTHER" id="PTHR45339">
    <property type="entry name" value="HYBRID SIGNAL TRANSDUCTION HISTIDINE KINASE J"/>
    <property type="match status" value="1"/>
</dbReference>
<feature type="domain" description="Response regulatory" evidence="15">
    <location>
        <begin position="960"/>
        <end position="1076"/>
    </location>
</feature>
<keyword evidence="12" id="KW-0472">Membrane</keyword>
<evidence type="ECO:0000256" key="7">
    <source>
        <dbReference type="ARBA" id="ARBA00022741"/>
    </source>
</evidence>
<dbReference type="PROSITE" id="PS50110">
    <property type="entry name" value="RESPONSE_REGULATORY"/>
    <property type="match status" value="1"/>
</dbReference>
<dbReference type="GO" id="GO:0005524">
    <property type="term" value="F:ATP binding"/>
    <property type="evidence" value="ECO:0007669"/>
    <property type="project" value="UniProtKB-KW"/>
</dbReference>
<dbReference type="SMART" id="SM00091">
    <property type="entry name" value="PAS"/>
    <property type="match status" value="4"/>
</dbReference>
<dbReference type="SUPFAM" id="SSF52172">
    <property type="entry name" value="CheY-like"/>
    <property type="match status" value="1"/>
</dbReference>
<dbReference type="Gene3D" id="3.30.565.10">
    <property type="entry name" value="Histidine kinase-like ATPase, C-terminal domain"/>
    <property type="match status" value="1"/>
</dbReference>
<evidence type="ECO:0000256" key="13">
    <source>
        <dbReference type="PROSITE-ProRule" id="PRU00169"/>
    </source>
</evidence>
<evidence type="ECO:0000259" key="14">
    <source>
        <dbReference type="PROSITE" id="PS50109"/>
    </source>
</evidence>
<dbReference type="PANTHER" id="PTHR45339:SF1">
    <property type="entry name" value="HYBRID SIGNAL TRANSDUCTION HISTIDINE KINASE J"/>
    <property type="match status" value="1"/>
</dbReference>
<dbReference type="InterPro" id="IPR003594">
    <property type="entry name" value="HATPase_dom"/>
</dbReference>
<evidence type="ECO:0000256" key="4">
    <source>
        <dbReference type="ARBA" id="ARBA00022553"/>
    </source>
</evidence>
<dbReference type="PROSITE" id="PS50113">
    <property type="entry name" value="PAC"/>
    <property type="match status" value="2"/>
</dbReference>
<keyword evidence="4 13" id="KW-0597">Phosphoprotein</keyword>
<dbReference type="SUPFAM" id="SSF47384">
    <property type="entry name" value="Homodimeric domain of signal transducing histidine kinase"/>
    <property type="match status" value="1"/>
</dbReference>
<evidence type="ECO:0000256" key="1">
    <source>
        <dbReference type="ARBA" id="ARBA00000085"/>
    </source>
</evidence>
<dbReference type="InterPro" id="IPR013656">
    <property type="entry name" value="PAS_4"/>
</dbReference>
<evidence type="ECO:0000259" key="15">
    <source>
        <dbReference type="PROSITE" id="PS50110"/>
    </source>
</evidence>
<dbReference type="SMART" id="SM00387">
    <property type="entry name" value="HATPase_c"/>
    <property type="match status" value="1"/>
</dbReference>
<comment type="catalytic activity">
    <reaction evidence="1">
        <text>ATP + protein L-histidine = ADP + protein N-phospho-L-histidine.</text>
        <dbReference type="EC" id="2.7.13.3"/>
    </reaction>
</comment>
<dbReference type="InterPro" id="IPR004358">
    <property type="entry name" value="Sig_transdc_His_kin-like_C"/>
</dbReference>
<dbReference type="PROSITE" id="PS50112">
    <property type="entry name" value="PAS"/>
    <property type="match status" value="1"/>
</dbReference>
<dbReference type="PROSITE" id="PS50109">
    <property type="entry name" value="HIS_KIN"/>
    <property type="match status" value="1"/>
</dbReference>
<comment type="caution">
    <text evidence="18">The sequence shown here is derived from an EMBL/GenBank/DDBJ whole genome shotgun (WGS) entry which is preliminary data.</text>
</comment>
<keyword evidence="7" id="KW-0547">Nucleotide-binding</keyword>
<sequence length="1082" mass="120876">MTSERERLEQEVLELRQRVAELEATGDSVESASGIVGALPIPVLIKDSCLKWVWGNNAMCDMLHLEHGSLAGLTDEAVHGRENAREIHECDRAVLATGGPLGYEKILTFGNACYHLSVLKTLWHPEKDKEPYVLSVVRDVTAMRTAENEARESRERFGRVLRNTPMGVHMYELAPNGDLIFTDANPAADLLTGRNTAALRGKLAHTVFPDMEKLGLTDIYRNVAETGSTWSTRGMRYPDQPDKLFDVYAFRISEGSVAVQFEDVTHAAYVSEQLKINENRYRSLFNSSPIPMWEFDFSGVKRQLDMLRGSGVDDILSHVRAHQEKLAAMVDSVHVLGLNPACMDMLEASSVREASDHIENMFDFPELMLVLEQFLNMEKGLQVDPFLVRACTVKGSARTIKTHFSPLPGHEERLDRVLLTITDETERLRAEKAVTESEERLRLVLSATKDGIWDWDMNSGNAYFSPSYYTMLGYRSGEFEATEQAWLDLVHPDDRDRTVNRIRAGLEHGNEFSTEFRMRAKTGRWVWILGRGRVVERDEQGRPLRTVGSHADITALKRVQEELLEHKNLFEAMADNLFDMLWAKDTEGNYLFANKALRNAMHMNDGEELIGRNDLFFAERLRKTGMTPRFSGKHVHSDMTVLHTGHPERYEEEYAMDEGRMVYDVRKSPLFDRHGKLIGTVGMGRDITETKQAQATLVRAKEAAESAVRSKDQFLANMSHEIRTPMNGVLGMLQLLNATPLNGEQTEYVETALESGRGLLSVINDILDFSKMQSGGFSLARQEFTLHETMRTVLRSFSVQARDKRIGLSYEVAPDMPQTLIGDDARLRQILFNLVGNAVKFTHSGNVGVRADHLGPHKGGVMIGLEVSDTGIGIPESLLQKVFDPFTQADGSFSRQYQGTGLGLGIVRSLVERMGGTLSIDSEEKQGTAIYATLLLDLPECETAPAHDKPAPEPAKRPQRVLVVEDDEVNRFTTKRYLEKSGYAVCVAHSGEEAVSLCSGERFDCILMDIQMPGMDGMAATRKIREAEKGKDTPVVALTAHAMQGDRERFLAAGMDGYASKPLELEELAAAVATAIANGRQS</sequence>
<accession>A0A6N6N0T2</accession>
<dbReference type="FunFam" id="3.30.450.20:FF:000099">
    <property type="entry name" value="Sensory box sensor histidine kinase"/>
    <property type="match status" value="1"/>
</dbReference>
<evidence type="ECO:0000256" key="10">
    <source>
        <dbReference type="ARBA" id="ARBA00022989"/>
    </source>
</evidence>